<keyword evidence="2" id="KW-0238">DNA-binding</keyword>
<dbReference type="Pfam" id="PF03472">
    <property type="entry name" value="Autoind_bind"/>
    <property type="match status" value="1"/>
</dbReference>
<dbReference type="AlphaFoldDB" id="A0A1G7JBC5"/>
<sequence>MTADLQDFLEDIQRVETFEGFQSATEDLRDLLAISHVVYHWVNSVGERFGAGTYSSEWVDRYLEKDYLRMDPVIFGCFQRFTPVNWKQLDWSSKAAKTFFRDALDYGVGNQGYTIPIRGPNGQFALFTLNHTATDEEWDRLISRIQRDLVVVAHEFNKKALAFEAVDENQTTPTLSPRELSAITHIAKGLSRAQAAAELGISEHTLRVYIESARHKLGALNTTHAVARALSMGVIIV</sequence>
<evidence type="ECO:0000256" key="2">
    <source>
        <dbReference type="ARBA" id="ARBA00023125"/>
    </source>
</evidence>
<proteinExistence type="predicted"/>
<evidence type="ECO:0000313" key="5">
    <source>
        <dbReference type="EMBL" id="SDF22240.1"/>
    </source>
</evidence>
<dbReference type="PRINTS" id="PR00038">
    <property type="entry name" value="HTHLUXR"/>
</dbReference>
<gene>
    <name evidence="5" type="ORF">SAMN04488117_10318</name>
</gene>
<protein>
    <submittedName>
        <fullName evidence="5">Regulatory protein, luxR family</fullName>
    </submittedName>
</protein>
<dbReference type="InterPro" id="IPR036388">
    <property type="entry name" value="WH-like_DNA-bd_sf"/>
</dbReference>
<evidence type="ECO:0000256" key="3">
    <source>
        <dbReference type="ARBA" id="ARBA00023163"/>
    </source>
</evidence>
<dbReference type="SUPFAM" id="SSF75516">
    <property type="entry name" value="Pheromone-binding domain of LuxR-like quorum-sensing transcription factors"/>
    <property type="match status" value="1"/>
</dbReference>
<dbReference type="Gene3D" id="1.10.10.10">
    <property type="entry name" value="Winged helix-like DNA-binding domain superfamily/Winged helix DNA-binding domain"/>
    <property type="match status" value="1"/>
</dbReference>
<reference evidence="5 6" key="1">
    <citation type="submission" date="2016-10" db="EMBL/GenBank/DDBJ databases">
        <authorList>
            <person name="de Groot N.N."/>
        </authorList>
    </citation>
    <scope>NUCLEOTIDE SEQUENCE [LARGE SCALE GENOMIC DNA]</scope>
    <source>
        <strain evidence="5 6">DSM 27375</strain>
    </source>
</reference>
<evidence type="ECO:0000259" key="4">
    <source>
        <dbReference type="PROSITE" id="PS50043"/>
    </source>
</evidence>
<feature type="domain" description="HTH luxR-type" evidence="4">
    <location>
        <begin position="168"/>
        <end position="233"/>
    </location>
</feature>
<dbReference type="InterPro" id="IPR005143">
    <property type="entry name" value="TF_LuxR_autoind-bd_dom"/>
</dbReference>
<dbReference type="InterPro" id="IPR036693">
    <property type="entry name" value="TF_LuxR_autoind-bd_dom_sf"/>
</dbReference>
<keyword evidence="1" id="KW-0805">Transcription regulation</keyword>
<dbReference type="InterPro" id="IPR000792">
    <property type="entry name" value="Tscrpt_reg_LuxR_C"/>
</dbReference>
<dbReference type="PANTHER" id="PTHR44688:SF16">
    <property type="entry name" value="DNA-BINDING TRANSCRIPTIONAL ACTIVATOR DEVR_DOSR"/>
    <property type="match status" value="1"/>
</dbReference>
<dbReference type="Pfam" id="PF00196">
    <property type="entry name" value="GerE"/>
    <property type="match status" value="1"/>
</dbReference>
<name>A0A1G7JBC5_9RHOB</name>
<dbReference type="Proteomes" id="UP000182284">
    <property type="component" value="Unassembled WGS sequence"/>
</dbReference>
<evidence type="ECO:0000313" key="6">
    <source>
        <dbReference type="Proteomes" id="UP000182284"/>
    </source>
</evidence>
<organism evidence="5 6">
    <name type="scientific">Celeribacter baekdonensis</name>
    <dbReference type="NCBI Taxonomy" id="875171"/>
    <lineage>
        <taxon>Bacteria</taxon>
        <taxon>Pseudomonadati</taxon>
        <taxon>Pseudomonadota</taxon>
        <taxon>Alphaproteobacteria</taxon>
        <taxon>Rhodobacterales</taxon>
        <taxon>Roseobacteraceae</taxon>
        <taxon>Celeribacter</taxon>
    </lineage>
</organism>
<dbReference type="RefSeq" id="WP_074642593.1">
    <property type="nucleotide sequence ID" value="NZ_FNBL01000003.1"/>
</dbReference>
<dbReference type="SUPFAM" id="SSF46894">
    <property type="entry name" value="C-terminal effector domain of the bipartite response regulators"/>
    <property type="match status" value="1"/>
</dbReference>
<accession>A0A1G7JBC5</accession>
<dbReference type="Gene3D" id="3.30.450.80">
    <property type="entry name" value="Transcription factor LuxR-like, autoinducer-binding domain"/>
    <property type="match status" value="1"/>
</dbReference>
<dbReference type="OrthoDB" id="9803630at2"/>
<dbReference type="PANTHER" id="PTHR44688">
    <property type="entry name" value="DNA-BINDING TRANSCRIPTIONAL ACTIVATOR DEVR_DOSR"/>
    <property type="match status" value="1"/>
</dbReference>
<evidence type="ECO:0000256" key="1">
    <source>
        <dbReference type="ARBA" id="ARBA00023015"/>
    </source>
</evidence>
<keyword evidence="3" id="KW-0804">Transcription</keyword>
<dbReference type="PROSITE" id="PS50043">
    <property type="entry name" value="HTH_LUXR_2"/>
    <property type="match status" value="1"/>
</dbReference>
<dbReference type="InterPro" id="IPR016032">
    <property type="entry name" value="Sig_transdc_resp-reg_C-effctor"/>
</dbReference>
<dbReference type="EMBL" id="FNBL01000003">
    <property type="protein sequence ID" value="SDF22240.1"/>
    <property type="molecule type" value="Genomic_DNA"/>
</dbReference>
<dbReference type="GO" id="GO:0006355">
    <property type="term" value="P:regulation of DNA-templated transcription"/>
    <property type="evidence" value="ECO:0007669"/>
    <property type="project" value="InterPro"/>
</dbReference>
<dbReference type="GO" id="GO:0003677">
    <property type="term" value="F:DNA binding"/>
    <property type="evidence" value="ECO:0007669"/>
    <property type="project" value="UniProtKB-KW"/>
</dbReference>
<dbReference type="SMART" id="SM00421">
    <property type="entry name" value="HTH_LUXR"/>
    <property type="match status" value="1"/>
</dbReference>
<dbReference type="CDD" id="cd06170">
    <property type="entry name" value="LuxR_C_like"/>
    <property type="match status" value="1"/>
</dbReference>